<reference evidence="11" key="1">
    <citation type="journal article" date="2019" name="Int. J. Syst. Evol. Microbiol.">
        <title>The Global Catalogue of Microorganisms (GCM) 10K type strain sequencing project: providing services to taxonomists for standard genome sequencing and annotation.</title>
        <authorList>
            <consortium name="The Broad Institute Genomics Platform"/>
            <consortium name="The Broad Institute Genome Sequencing Center for Infectious Disease"/>
            <person name="Wu L."/>
            <person name="Ma J."/>
        </authorList>
    </citation>
    <scope>NUCLEOTIDE SEQUENCE [LARGE SCALE GENOMIC DNA]</scope>
    <source>
        <strain evidence="11">CGMCC 1.12478</strain>
    </source>
</reference>
<feature type="transmembrane region" description="Helical" evidence="8">
    <location>
        <begin position="149"/>
        <end position="171"/>
    </location>
</feature>
<protein>
    <submittedName>
        <fullName evidence="10">ABC transporter permease</fullName>
    </submittedName>
</protein>
<dbReference type="Proteomes" id="UP000645462">
    <property type="component" value="Unassembled WGS sequence"/>
</dbReference>
<sequence length="287" mass="32480">MNIVNRRLDLYALTWRLPIILWQLVFFVGPVVFMVAMSFFVVRNYRMMEAFEFANWERMLTRGFFWDSYWYTLFVASLSATIAMCVAFPAAWALAFRASESVRRWAIFLLVIPFFTSYLVRTFSWYVILAESGVLNAMLGYIGLGPFRMLNTHFGTIVGYLTLTLPLVVILQTVSMANIDKTLVEAARNLGCKPLATIWRVVLPLSKTGFIVAALFCFILAFGDFVAPFYLGGSQEPTLPILILDTTKSGQQWPRAAVVAIMMMLTLFTIAFTAIALAYRKPKGARA</sequence>
<dbReference type="Gene3D" id="1.10.3720.10">
    <property type="entry name" value="MetI-like"/>
    <property type="match status" value="1"/>
</dbReference>
<evidence type="ECO:0000313" key="11">
    <source>
        <dbReference type="Proteomes" id="UP000645462"/>
    </source>
</evidence>
<keyword evidence="7 8" id="KW-0472">Membrane</keyword>
<evidence type="ECO:0000256" key="6">
    <source>
        <dbReference type="ARBA" id="ARBA00022989"/>
    </source>
</evidence>
<dbReference type="PANTHER" id="PTHR42929:SF1">
    <property type="entry name" value="INNER MEMBRANE ABC TRANSPORTER PERMEASE PROTEIN YDCU-RELATED"/>
    <property type="match status" value="1"/>
</dbReference>
<dbReference type="PROSITE" id="PS50928">
    <property type="entry name" value="ABC_TM1"/>
    <property type="match status" value="1"/>
</dbReference>
<dbReference type="InterPro" id="IPR000515">
    <property type="entry name" value="MetI-like"/>
</dbReference>
<evidence type="ECO:0000256" key="7">
    <source>
        <dbReference type="ARBA" id="ARBA00023136"/>
    </source>
</evidence>
<keyword evidence="4" id="KW-1003">Cell membrane</keyword>
<comment type="caution">
    <text evidence="10">The sequence shown here is derived from an EMBL/GenBank/DDBJ whole genome shotgun (WGS) entry which is preliminary data.</text>
</comment>
<gene>
    <name evidence="10" type="ORF">GCM10011363_30590</name>
</gene>
<evidence type="ECO:0000256" key="3">
    <source>
        <dbReference type="ARBA" id="ARBA00022448"/>
    </source>
</evidence>
<evidence type="ECO:0000313" key="10">
    <source>
        <dbReference type="EMBL" id="GGC11829.1"/>
    </source>
</evidence>
<comment type="subcellular location">
    <subcellularLocation>
        <location evidence="1 8">Cell membrane</location>
        <topology evidence="1 8">Multi-pass membrane protein</topology>
    </subcellularLocation>
</comment>
<evidence type="ECO:0000256" key="4">
    <source>
        <dbReference type="ARBA" id="ARBA00022475"/>
    </source>
</evidence>
<feature type="domain" description="ABC transmembrane type-1" evidence="9">
    <location>
        <begin position="69"/>
        <end position="276"/>
    </location>
</feature>
<dbReference type="SUPFAM" id="SSF161098">
    <property type="entry name" value="MetI-like"/>
    <property type="match status" value="1"/>
</dbReference>
<dbReference type="CDD" id="cd06261">
    <property type="entry name" value="TM_PBP2"/>
    <property type="match status" value="1"/>
</dbReference>
<accession>A0ABQ1KXL7</accession>
<evidence type="ECO:0000256" key="2">
    <source>
        <dbReference type="ARBA" id="ARBA00007069"/>
    </source>
</evidence>
<evidence type="ECO:0000256" key="5">
    <source>
        <dbReference type="ARBA" id="ARBA00022692"/>
    </source>
</evidence>
<feature type="transmembrane region" description="Helical" evidence="8">
    <location>
        <begin position="69"/>
        <end position="95"/>
    </location>
</feature>
<keyword evidence="6 8" id="KW-1133">Transmembrane helix</keyword>
<keyword evidence="3 8" id="KW-0813">Transport</keyword>
<proteinExistence type="inferred from homology"/>
<keyword evidence="5 8" id="KW-0812">Transmembrane</keyword>
<comment type="similarity">
    <text evidence="2">Belongs to the binding-protein-dependent transport system permease family. CysTW subfamily.</text>
</comment>
<dbReference type="EMBL" id="BMFC01000008">
    <property type="protein sequence ID" value="GGC11829.1"/>
    <property type="molecule type" value="Genomic_DNA"/>
</dbReference>
<evidence type="ECO:0000256" key="8">
    <source>
        <dbReference type="RuleBase" id="RU363032"/>
    </source>
</evidence>
<dbReference type="PANTHER" id="PTHR42929">
    <property type="entry name" value="INNER MEMBRANE ABC TRANSPORTER PERMEASE PROTEIN YDCU-RELATED-RELATED"/>
    <property type="match status" value="1"/>
</dbReference>
<feature type="transmembrane region" description="Helical" evidence="8">
    <location>
        <begin position="256"/>
        <end position="279"/>
    </location>
</feature>
<dbReference type="InterPro" id="IPR035906">
    <property type="entry name" value="MetI-like_sf"/>
</dbReference>
<evidence type="ECO:0000259" key="9">
    <source>
        <dbReference type="PROSITE" id="PS50928"/>
    </source>
</evidence>
<keyword evidence="11" id="KW-1185">Reference proteome</keyword>
<name>A0ABQ1KXL7_9RHOB</name>
<feature type="transmembrane region" description="Helical" evidence="8">
    <location>
        <begin position="210"/>
        <end position="231"/>
    </location>
</feature>
<organism evidence="10 11">
    <name type="scientific">Marivita lacus</name>
    <dbReference type="NCBI Taxonomy" id="1323742"/>
    <lineage>
        <taxon>Bacteria</taxon>
        <taxon>Pseudomonadati</taxon>
        <taxon>Pseudomonadota</taxon>
        <taxon>Alphaproteobacteria</taxon>
        <taxon>Rhodobacterales</taxon>
        <taxon>Roseobacteraceae</taxon>
        <taxon>Marivita</taxon>
    </lineage>
</organism>
<dbReference type="Pfam" id="PF00528">
    <property type="entry name" value="BPD_transp_1"/>
    <property type="match status" value="1"/>
</dbReference>
<feature type="transmembrane region" description="Helical" evidence="8">
    <location>
        <begin position="107"/>
        <end position="129"/>
    </location>
</feature>
<feature type="transmembrane region" description="Helical" evidence="8">
    <location>
        <begin position="20"/>
        <end position="42"/>
    </location>
</feature>
<evidence type="ECO:0000256" key="1">
    <source>
        <dbReference type="ARBA" id="ARBA00004651"/>
    </source>
</evidence>